<organism evidence="6 7">
    <name type="scientific">Sessilibacter corallicola</name>
    <dbReference type="NCBI Taxonomy" id="2904075"/>
    <lineage>
        <taxon>Bacteria</taxon>
        <taxon>Pseudomonadati</taxon>
        <taxon>Pseudomonadota</taxon>
        <taxon>Gammaproteobacteria</taxon>
        <taxon>Cellvibrionales</taxon>
        <taxon>Cellvibrionaceae</taxon>
        <taxon>Sessilibacter</taxon>
    </lineage>
</organism>
<dbReference type="PROSITE" id="PS50902">
    <property type="entry name" value="FLAVODOXIN_LIKE"/>
    <property type="match status" value="1"/>
</dbReference>
<feature type="domain" description="Flavodoxin-like" evidence="5">
    <location>
        <begin position="4"/>
        <end position="147"/>
    </location>
</feature>
<dbReference type="PANTHER" id="PTHR19384">
    <property type="entry name" value="NITRIC OXIDE SYNTHASE-RELATED"/>
    <property type="match status" value="1"/>
</dbReference>
<dbReference type="PRINTS" id="PR00369">
    <property type="entry name" value="FLAVODOXIN"/>
</dbReference>
<keyword evidence="4" id="KW-0813">Transport</keyword>
<dbReference type="PANTHER" id="PTHR19384:SF128">
    <property type="entry name" value="NADPH OXIDOREDUCTASE A"/>
    <property type="match status" value="1"/>
</dbReference>
<dbReference type="Proteomes" id="UP001465153">
    <property type="component" value="Unassembled WGS sequence"/>
</dbReference>
<name>A0ABQ0A739_9GAMM</name>
<keyword evidence="4" id="KW-0249">Electron transport</keyword>
<dbReference type="Gene3D" id="3.40.50.360">
    <property type="match status" value="1"/>
</dbReference>
<dbReference type="EMBL" id="BAABWN010000003">
    <property type="protein sequence ID" value="GAA6167456.1"/>
    <property type="molecule type" value="Genomic_DNA"/>
</dbReference>
<evidence type="ECO:0000256" key="3">
    <source>
        <dbReference type="ARBA" id="ARBA00022643"/>
    </source>
</evidence>
<proteinExistence type="predicted"/>
<gene>
    <name evidence="6" type="primary">mioC</name>
    <name evidence="6" type="ORF">NBRC116591_12660</name>
</gene>
<keyword evidence="3" id="KW-0288">FMN</keyword>
<dbReference type="InterPro" id="IPR001094">
    <property type="entry name" value="Flavdoxin-like"/>
</dbReference>
<evidence type="ECO:0000313" key="6">
    <source>
        <dbReference type="EMBL" id="GAA6167456.1"/>
    </source>
</evidence>
<keyword evidence="7" id="KW-1185">Reference proteome</keyword>
<evidence type="ECO:0000259" key="5">
    <source>
        <dbReference type="PROSITE" id="PS50902"/>
    </source>
</evidence>
<comment type="caution">
    <text evidence="6">The sequence shown here is derived from an EMBL/GenBank/DDBJ whole genome shotgun (WGS) entry which is preliminary data.</text>
</comment>
<comment type="cofactor">
    <cofactor evidence="1">
        <name>FMN</name>
        <dbReference type="ChEBI" id="CHEBI:58210"/>
    </cofactor>
</comment>
<evidence type="ECO:0000256" key="1">
    <source>
        <dbReference type="ARBA" id="ARBA00001917"/>
    </source>
</evidence>
<dbReference type="InterPro" id="IPR008254">
    <property type="entry name" value="Flavodoxin/NO_synth"/>
</dbReference>
<dbReference type="InterPro" id="IPR029039">
    <property type="entry name" value="Flavoprotein-like_sf"/>
</dbReference>
<accession>A0ABQ0A739</accession>
<dbReference type="SUPFAM" id="SSF52218">
    <property type="entry name" value="Flavoproteins"/>
    <property type="match status" value="1"/>
</dbReference>
<evidence type="ECO:0000256" key="2">
    <source>
        <dbReference type="ARBA" id="ARBA00022630"/>
    </source>
</evidence>
<dbReference type="RefSeq" id="WP_353302087.1">
    <property type="nucleotide sequence ID" value="NZ_BAABWN010000003.1"/>
</dbReference>
<evidence type="ECO:0000256" key="4">
    <source>
        <dbReference type="ARBA" id="ARBA00022982"/>
    </source>
</evidence>
<protein>
    <submittedName>
        <fullName evidence="6">FMN-binding protein MioC</fullName>
    </submittedName>
</protein>
<reference evidence="6 7" key="1">
    <citation type="submission" date="2024-04" db="EMBL/GenBank/DDBJ databases">
        <title>Draft genome sequence of Sessilibacter corallicola NBRC 116591.</title>
        <authorList>
            <person name="Miyakawa T."/>
            <person name="Kusuya Y."/>
            <person name="Miura T."/>
        </authorList>
    </citation>
    <scope>NUCLEOTIDE SEQUENCE [LARGE SCALE GENOMIC DNA]</scope>
    <source>
        <strain evidence="6 7">KU-00831-HH</strain>
    </source>
</reference>
<evidence type="ECO:0000313" key="7">
    <source>
        <dbReference type="Proteomes" id="UP001465153"/>
    </source>
</evidence>
<dbReference type="Pfam" id="PF00258">
    <property type="entry name" value="Flavodoxin_1"/>
    <property type="match status" value="1"/>
</dbReference>
<sequence>MAKIQLIVGSVMGTAASVAKTLSEKLQAAGHTTRVNDAFRKGDLSEDDEILLICTSNTGAGDLPVNIVPLYLHLRNDFPNISTRRYGIVNLGDSSYPTFAQAGNHMDEAFQDLGANRIGDMLVIDALSGEDPNSVAETWLADWIQLL</sequence>
<keyword evidence="2" id="KW-0285">Flavoprotein</keyword>